<dbReference type="EMBL" id="KN716734">
    <property type="protein sequence ID" value="KJH41944.1"/>
    <property type="molecule type" value="Genomic_DNA"/>
</dbReference>
<dbReference type="InterPro" id="IPR040379">
    <property type="entry name" value="WDR19/dyf-2"/>
</dbReference>
<protein>
    <recommendedName>
        <fullName evidence="1">WDR19 WD40 repeat domain-containing protein</fullName>
    </recommendedName>
</protein>
<dbReference type="GO" id="GO:0035721">
    <property type="term" value="P:intraciliary retrograde transport"/>
    <property type="evidence" value="ECO:0007669"/>
    <property type="project" value="InterPro"/>
</dbReference>
<dbReference type="SUPFAM" id="SSF50978">
    <property type="entry name" value="WD40 repeat-like"/>
    <property type="match status" value="1"/>
</dbReference>
<dbReference type="Proteomes" id="UP000053766">
    <property type="component" value="Unassembled WGS sequence"/>
</dbReference>
<sequence length="271" mass="30710">MIAVGPYHVAVATNNRVWMYDVLHSGKKQPVAETEYLSTVVDVKLNDEFVCVVMEGKARLHKILNSDSHPSLTFPEPSRKTRLLAAALSKNFLIFSTEANYLVFFSLSEWCVVSEYRHTSPIRQIYPDQDGLRIVLFDERADSWVYSPVDDCMHKLPTIGSAVHYKAALWETFTIDRDTFVVYDNANLYVYLLNRNHIEGEAVLYVGSTKLPFLHIPLMLNKGIVHCLTSSAKTSGVLLDSHRTDTVLEGKTPAAVRMYLVIRFILIVTVK</sequence>
<reference evidence="3" key="2">
    <citation type="journal article" date="2016" name="Sci. Rep.">
        <title>Dictyocaulus viviparus genome, variome and transcriptome elucidate lungworm biology and support future intervention.</title>
        <authorList>
            <person name="McNulty S.N."/>
            <person name="Strube C."/>
            <person name="Rosa B.A."/>
            <person name="Martin J.C."/>
            <person name="Tyagi R."/>
            <person name="Choi Y.J."/>
            <person name="Wang Q."/>
            <person name="Hallsworth Pepin K."/>
            <person name="Zhang X."/>
            <person name="Ozersky P."/>
            <person name="Wilson R.K."/>
            <person name="Sternberg P.W."/>
            <person name="Gasser R.B."/>
            <person name="Mitreva M."/>
        </authorList>
    </citation>
    <scope>NUCLEOTIDE SEQUENCE [LARGE SCALE GENOMIC DNA]</scope>
    <source>
        <strain evidence="3">HannoverDv2000</strain>
    </source>
</reference>
<organism evidence="2 3">
    <name type="scientific">Dictyocaulus viviparus</name>
    <name type="common">Bovine lungworm</name>
    <dbReference type="NCBI Taxonomy" id="29172"/>
    <lineage>
        <taxon>Eukaryota</taxon>
        <taxon>Metazoa</taxon>
        <taxon>Ecdysozoa</taxon>
        <taxon>Nematoda</taxon>
        <taxon>Chromadorea</taxon>
        <taxon>Rhabditida</taxon>
        <taxon>Rhabditina</taxon>
        <taxon>Rhabditomorpha</taxon>
        <taxon>Strongyloidea</taxon>
        <taxon>Metastrongylidae</taxon>
        <taxon>Dictyocaulus</taxon>
    </lineage>
</organism>
<reference evidence="2 3" key="1">
    <citation type="submission" date="2013-11" db="EMBL/GenBank/DDBJ databases">
        <title>Draft genome of the bovine lungworm Dictyocaulus viviparus.</title>
        <authorList>
            <person name="Mitreva M."/>
        </authorList>
    </citation>
    <scope>NUCLEOTIDE SEQUENCE [LARGE SCALE GENOMIC DNA]</scope>
    <source>
        <strain evidence="2 3">HannoverDv2000</strain>
    </source>
</reference>
<dbReference type="GO" id="GO:0060271">
    <property type="term" value="P:cilium assembly"/>
    <property type="evidence" value="ECO:0007669"/>
    <property type="project" value="TreeGrafter"/>
</dbReference>
<proteinExistence type="predicted"/>
<dbReference type="AlphaFoldDB" id="A0A0D8XE56"/>
<dbReference type="GO" id="GO:0005929">
    <property type="term" value="C:cilium"/>
    <property type="evidence" value="ECO:0007669"/>
    <property type="project" value="TreeGrafter"/>
</dbReference>
<evidence type="ECO:0000313" key="3">
    <source>
        <dbReference type="Proteomes" id="UP000053766"/>
    </source>
</evidence>
<dbReference type="GO" id="GO:0030991">
    <property type="term" value="C:intraciliary transport particle A"/>
    <property type="evidence" value="ECO:0007669"/>
    <property type="project" value="TreeGrafter"/>
</dbReference>
<gene>
    <name evidence="2" type="ORF">DICVIV_12074</name>
</gene>
<keyword evidence="3" id="KW-1185">Reference proteome</keyword>
<dbReference type="STRING" id="29172.A0A0D8XE56"/>
<evidence type="ECO:0000313" key="2">
    <source>
        <dbReference type="EMBL" id="KJH41944.1"/>
    </source>
</evidence>
<dbReference type="PANTHER" id="PTHR14920">
    <property type="entry name" value="OSMOTIC AVOIDANCE ABNORMAL PROTEIN 1/WD REPEAT MEMBRANE PROTEIN"/>
    <property type="match status" value="1"/>
</dbReference>
<accession>A0A0D8XE56</accession>
<dbReference type="InterPro" id="IPR039468">
    <property type="entry name" value="WDR19_WD40_rpt"/>
</dbReference>
<name>A0A0D8XE56_DICVI</name>
<dbReference type="OrthoDB" id="5846867at2759"/>
<dbReference type="Pfam" id="PF15911">
    <property type="entry name" value="Beta-prop_WDR19_2nd"/>
    <property type="match status" value="1"/>
</dbReference>
<dbReference type="InterPro" id="IPR036322">
    <property type="entry name" value="WD40_repeat_dom_sf"/>
</dbReference>
<dbReference type="PANTHER" id="PTHR14920:SF0">
    <property type="entry name" value="WD REPEAT DOMAIN 19"/>
    <property type="match status" value="1"/>
</dbReference>
<feature type="domain" description="WDR19 WD40 repeat" evidence="1">
    <location>
        <begin position="1"/>
        <end position="242"/>
    </location>
</feature>
<evidence type="ECO:0000259" key="1">
    <source>
        <dbReference type="Pfam" id="PF15911"/>
    </source>
</evidence>